<feature type="domain" description="HTH lysR-type" evidence="5">
    <location>
        <begin position="6"/>
        <end position="63"/>
    </location>
</feature>
<dbReference type="CDD" id="cd08422">
    <property type="entry name" value="PBP2_CrgA_like"/>
    <property type="match status" value="1"/>
</dbReference>
<evidence type="ECO:0000313" key="6">
    <source>
        <dbReference type="EMBL" id="SCW32449.1"/>
    </source>
</evidence>
<dbReference type="FunFam" id="1.10.10.10:FF:000001">
    <property type="entry name" value="LysR family transcriptional regulator"/>
    <property type="match status" value="1"/>
</dbReference>
<evidence type="ECO:0000256" key="3">
    <source>
        <dbReference type="ARBA" id="ARBA00023125"/>
    </source>
</evidence>
<dbReference type="RefSeq" id="WP_090643105.1">
    <property type="nucleotide sequence ID" value="NZ_CBCRYE010000001.1"/>
</dbReference>
<keyword evidence="3 6" id="KW-0238">DNA-binding</keyword>
<evidence type="ECO:0000256" key="4">
    <source>
        <dbReference type="ARBA" id="ARBA00023163"/>
    </source>
</evidence>
<dbReference type="Pfam" id="PF00126">
    <property type="entry name" value="HTH_1"/>
    <property type="match status" value="1"/>
</dbReference>
<dbReference type="OrthoDB" id="9812435at2"/>
<evidence type="ECO:0000256" key="1">
    <source>
        <dbReference type="ARBA" id="ARBA00009437"/>
    </source>
</evidence>
<comment type="similarity">
    <text evidence="1">Belongs to the LysR transcriptional regulatory family.</text>
</comment>
<dbReference type="SUPFAM" id="SSF53850">
    <property type="entry name" value="Periplasmic binding protein-like II"/>
    <property type="match status" value="1"/>
</dbReference>
<dbReference type="AlphaFoldDB" id="A0A1G4PK21"/>
<sequence length="301" mass="33584">MEQIRLDFDDLKAFFVVAETGSFARAAERLETSKSIISRRVARLETTLSARLLHRTARGTHLTEGGALYYEQARQAMSQLEFAGENLAESNADLSGPIRLTGPVFFGHEYLEPVLAEFARQYPKIELDVDFSDDKLDLHSEGLDIAVRAGQLNDSNLTVRRLCQSGRVVVASPAYLAQMPPLQSPADLDQHIILHYNGTHTQDLWRFHHNGRTHSLKVRPHLRSNSPGMLLSAVKAGVGIMVMPVYVAGAAIQSGEVEEVLADYDWGLTEISLILPHGKNTTRRVRSLVDFLLLKFHNKFS</sequence>
<dbReference type="GO" id="GO:0043565">
    <property type="term" value="F:sequence-specific DNA binding"/>
    <property type="evidence" value="ECO:0007669"/>
    <property type="project" value="TreeGrafter"/>
</dbReference>
<dbReference type="EMBL" id="FMTS01000001">
    <property type="protein sequence ID" value="SCW32449.1"/>
    <property type="molecule type" value="Genomic_DNA"/>
</dbReference>
<protein>
    <submittedName>
        <fullName evidence="6">DNA-binding transcriptional regulator, LysR family</fullName>
    </submittedName>
</protein>
<gene>
    <name evidence="6" type="ORF">SAMN02927928_0429</name>
</gene>
<dbReference type="Gene3D" id="3.40.190.290">
    <property type="match status" value="1"/>
</dbReference>
<dbReference type="InterPro" id="IPR058163">
    <property type="entry name" value="LysR-type_TF_proteobact-type"/>
</dbReference>
<keyword evidence="2" id="KW-0805">Transcription regulation</keyword>
<dbReference type="GO" id="GO:0006351">
    <property type="term" value="P:DNA-templated transcription"/>
    <property type="evidence" value="ECO:0007669"/>
    <property type="project" value="TreeGrafter"/>
</dbReference>
<dbReference type="Proteomes" id="UP000199150">
    <property type="component" value="Unassembled WGS sequence"/>
</dbReference>
<proteinExistence type="inferred from homology"/>
<dbReference type="GO" id="GO:0003700">
    <property type="term" value="F:DNA-binding transcription factor activity"/>
    <property type="evidence" value="ECO:0007669"/>
    <property type="project" value="InterPro"/>
</dbReference>
<dbReference type="InterPro" id="IPR036388">
    <property type="entry name" value="WH-like_DNA-bd_sf"/>
</dbReference>
<dbReference type="STRING" id="260084.SAMN02927928_0429"/>
<dbReference type="PANTHER" id="PTHR30537">
    <property type="entry name" value="HTH-TYPE TRANSCRIPTIONAL REGULATOR"/>
    <property type="match status" value="1"/>
</dbReference>
<dbReference type="SUPFAM" id="SSF46785">
    <property type="entry name" value="Winged helix' DNA-binding domain"/>
    <property type="match status" value="1"/>
</dbReference>
<keyword evidence="4" id="KW-0804">Transcription</keyword>
<dbReference type="Gene3D" id="1.10.10.10">
    <property type="entry name" value="Winged helix-like DNA-binding domain superfamily/Winged helix DNA-binding domain"/>
    <property type="match status" value="1"/>
</dbReference>
<evidence type="ECO:0000259" key="5">
    <source>
        <dbReference type="PROSITE" id="PS50931"/>
    </source>
</evidence>
<reference evidence="7" key="1">
    <citation type="submission" date="2016-10" db="EMBL/GenBank/DDBJ databases">
        <authorList>
            <person name="Varghese N."/>
            <person name="Submissions S."/>
        </authorList>
    </citation>
    <scope>NUCLEOTIDE SEQUENCE [LARGE SCALE GENOMIC DNA]</scope>
    <source>
        <strain evidence="7">CGMCC 1.3431</strain>
    </source>
</reference>
<dbReference type="InterPro" id="IPR036390">
    <property type="entry name" value="WH_DNA-bd_sf"/>
</dbReference>
<dbReference type="PANTHER" id="PTHR30537:SF5">
    <property type="entry name" value="HTH-TYPE TRANSCRIPTIONAL ACTIVATOR TTDR-RELATED"/>
    <property type="match status" value="1"/>
</dbReference>
<evidence type="ECO:0000313" key="7">
    <source>
        <dbReference type="Proteomes" id="UP000199150"/>
    </source>
</evidence>
<organism evidence="6 7">
    <name type="scientific">Asticcacaulis taihuensis</name>
    <dbReference type="NCBI Taxonomy" id="260084"/>
    <lineage>
        <taxon>Bacteria</taxon>
        <taxon>Pseudomonadati</taxon>
        <taxon>Pseudomonadota</taxon>
        <taxon>Alphaproteobacteria</taxon>
        <taxon>Caulobacterales</taxon>
        <taxon>Caulobacteraceae</taxon>
        <taxon>Asticcacaulis</taxon>
    </lineage>
</organism>
<evidence type="ECO:0000256" key="2">
    <source>
        <dbReference type="ARBA" id="ARBA00023015"/>
    </source>
</evidence>
<dbReference type="PROSITE" id="PS50931">
    <property type="entry name" value="HTH_LYSR"/>
    <property type="match status" value="1"/>
</dbReference>
<dbReference type="Pfam" id="PF03466">
    <property type="entry name" value="LysR_substrate"/>
    <property type="match status" value="1"/>
</dbReference>
<name>A0A1G4PK21_9CAUL</name>
<accession>A0A1G4PK21</accession>
<dbReference type="InterPro" id="IPR000847">
    <property type="entry name" value="LysR_HTH_N"/>
</dbReference>
<keyword evidence="7" id="KW-1185">Reference proteome</keyword>
<dbReference type="InterPro" id="IPR005119">
    <property type="entry name" value="LysR_subst-bd"/>
</dbReference>